<sequence length="317" mass="34847">MFAPDINEWLPDESSAKSDTAMTIKIETIGVIAKVQGESEAVGATIKQLVAFLTQKSCNVVYDKSINNFIKTLQIAPTLLSRSDLAQQSDLIVVVGGDGTFLSAVRSLAEFKIPILGINLGHLGFLMNISPDSMLTHMEQILQGNYIDEGRFLLQSQIIRNGNIISQADAFNDVVVHIRDVARMVEFETYINGQFVNYQRADGLVVSTPTGSTAYALSSGGPLLHATLDAIALVPICPHTLTNRPLVINASSKVEIVIGNREQTTSQVTFDGQTAFDVRPGDRIVIEKKDHKIHLIHPASYDYYDILRAKLHWSKQL</sequence>
<dbReference type="GO" id="GO:0003951">
    <property type="term" value="F:NAD+ kinase activity"/>
    <property type="evidence" value="ECO:0007669"/>
    <property type="project" value="UniProtKB-EC"/>
</dbReference>
<evidence type="ECO:0000313" key="7">
    <source>
        <dbReference type="EMBL" id="VAW59521.1"/>
    </source>
</evidence>
<dbReference type="EMBL" id="UOFG01000087">
    <property type="protein sequence ID" value="VAW59521.1"/>
    <property type="molecule type" value="Genomic_DNA"/>
</dbReference>
<dbReference type="PANTHER" id="PTHR20275:SF0">
    <property type="entry name" value="NAD KINASE"/>
    <property type="match status" value="1"/>
</dbReference>
<proteinExistence type="inferred from homology"/>
<dbReference type="NCBIfam" id="NF002306">
    <property type="entry name" value="PRK01231.1"/>
    <property type="match status" value="1"/>
</dbReference>
<dbReference type="InterPro" id="IPR017438">
    <property type="entry name" value="ATP-NAD_kinase_N"/>
</dbReference>
<reference evidence="7" key="1">
    <citation type="submission" date="2018-06" db="EMBL/GenBank/DDBJ databases">
        <authorList>
            <person name="Zhirakovskaya E."/>
        </authorList>
    </citation>
    <scope>NUCLEOTIDE SEQUENCE</scope>
</reference>
<dbReference type="AlphaFoldDB" id="A0A3B0WVM8"/>
<dbReference type="InterPro" id="IPR016064">
    <property type="entry name" value="NAD/diacylglycerol_kinase_sf"/>
</dbReference>
<dbReference type="Pfam" id="PF01513">
    <property type="entry name" value="NAD_kinase"/>
    <property type="match status" value="1"/>
</dbReference>
<keyword evidence="1 7" id="KW-0808">Transferase</keyword>
<dbReference type="GO" id="GO:0006741">
    <property type="term" value="P:NADP+ biosynthetic process"/>
    <property type="evidence" value="ECO:0007669"/>
    <property type="project" value="InterPro"/>
</dbReference>
<dbReference type="FunFam" id="2.60.200.30:FF:000009">
    <property type="entry name" value="Poly(P)/ATP NAD kinase"/>
    <property type="match status" value="1"/>
</dbReference>
<name>A0A3B0WVM8_9ZZZZ</name>
<dbReference type="Gene3D" id="2.60.200.30">
    <property type="entry name" value="Probable inorganic polyphosphate/atp-NAD kinase, domain 2"/>
    <property type="match status" value="1"/>
</dbReference>
<dbReference type="GO" id="GO:0005524">
    <property type="term" value="F:ATP binding"/>
    <property type="evidence" value="ECO:0007669"/>
    <property type="project" value="UniProtKB-KW"/>
</dbReference>
<dbReference type="SUPFAM" id="SSF111331">
    <property type="entry name" value="NAD kinase/diacylglycerol kinase-like"/>
    <property type="match status" value="1"/>
</dbReference>
<evidence type="ECO:0000256" key="3">
    <source>
        <dbReference type="ARBA" id="ARBA00022777"/>
    </source>
</evidence>
<dbReference type="Pfam" id="PF20143">
    <property type="entry name" value="NAD_kinase_C"/>
    <property type="match status" value="1"/>
</dbReference>
<dbReference type="InterPro" id="IPR002504">
    <property type="entry name" value="NADK"/>
</dbReference>
<accession>A0A3B0WVM8</accession>
<dbReference type="EC" id="2.7.1.23" evidence="7"/>
<dbReference type="GO" id="GO:0019674">
    <property type="term" value="P:NAD+ metabolic process"/>
    <property type="evidence" value="ECO:0007669"/>
    <property type="project" value="InterPro"/>
</dbReference>
<dbReference type="HAMAP" id="MF_00361">
    <property type="entry name" value="NAD_kinase"/>
    <property type="match status" value="1"/>
</dbReference>
<dbReference type="InterPro" id="IPR017437">
    <property type="entry name" value="ATP-NAD_kinase_PpnK-typ_C"/>
</dbReference>
<evidence type="ECO:0000256" key="2">
    <source>
        <dbReference type="ARBA" id="ARBA00022741"/>
    </source>
</evidence>
<dbReference type="Gene3D" id="3.40.50.10330">
    <property type="entry name" value="Probable inorganic polyphosphate/atp-NAD kinase, domain 1"/>
    <property type="match status" value="1"/>
</dbReference>
<gene>
    <name evidence="7" type="ORF">MNBD_GAMMA11-2904</name>
</gene>
<keyword evidence="5" id="KW-0521">NADP</keyword>
<evidence type="ECO:0000256" key="6">
    <source>
        <dbReference type="ARBA" id="ARBA00023027"/>
    </source>
</evidence>
<evidence type="ECO:0000256" key="4">
    <source>
        <dbReference type="ARBA" id="ARBA00022840"/>
    </source>
</evidence>
<evidence type="ECO:0000256" key="5">
    <source>
        <dbReference type="ARBA" id="ARBA00022857"/>
    </source>
</evidence>
<keyword evidence="4" id="KW-0067">ATP-binding</keyword>
<keyword evidence="2" id="KW-0547">Nucleotide-binding</keyword>
<organism evidence="7">
    <name type="scientific">hydrothermal vent metagenome</name>
    <dbReference type="NCBI Taxonomy" id="652676"/>
    <lineage>
        <taxon>unclassified sequences</taxon>
        <taxon>metagenomes</taxon>
        <taxon>ecological metagenomes</taxon>
    </lineage>
</organism>
<keyword evidence="6" id="KW-0520">NAD</keyword>
<dbReference type="PANTHER" id="PTHR20275">
    <property type="entry name" value="NAD KINASE"/>
    <property type="match status" value="1"/>
</dbReference>
<evidence type="ECO:0000256" key="1">
    <source>
        <dbReference type="ARBA" id="ARBA00022679"/>
    </source>
</evidence>
<protein>
    <submittedName>
        <fullName evidence="7">NAD kinase</fullName>
        <ecNumber evidence="7">2.7.1.23</ecNumber>
    </submittedName>
</protein>
<keyword evidence="3 7" id="KW-0418">Kinase</keyword>